<sequence length="123" mass="12116">MTNNAMGQLLDAAAHAGAASAGATGVRVVAGVVGADGGVRNGAGYTVAHVSTGHYLVSFQPPFQALDGVSVTQIYPGDGNTCDNAVIIRLDAGQVLLKTGDGGGNQSDRDFSFVAIGQGGALA</sequence>
<evidence type="ECO:0000313" key="2">
    <source>
        <dbReference type="Proteomes" id="UP001260534"/>
    </source>
</evidence>
<gene>
    <name evidence="1" type="ORF">PNQ69_08265</name>
</gene>
<proteinExistence type="predicted"/>
<comment type="caution">
    <text evidence="1">The sequence shown here is derived from an EMBL/GenBank/DDBJ whole genome shotgun (WGS) entry which is preliminary data.</text>
</comment>
<dbReference type="Proteomes" id="UP001260534">
    <property type="component" value="Unassembled WGS sequence"/>
</dbReference>
<accession>A0ABU2I556</accession>
<dbReference type="RefSeq" id="WP_160970362.1">
    <property type="nucleotide sequence ID" value="NZ_JAGHXG010000024.1"/>
</dbReference>
<keyword evidence="2" id="KW-1185">Reference proteome</keyword>
<organism evidence="1 2">
    <name type="scientific">Xanthomonas hawaiiensis</name>
    <dbReference type="NCBI Taxonomy" id="3003247"/>
    <lineage>
        <taxon>Bacteria</taxon>
        <taxon>Pseudomonadati</taxon>
        <taxon>Pseudomonadota</taxon>
        <taxon>Gammaproteobacteria</taxon>
        <taxon>Lysobacterales</taxon>
        <taxon>Lysobacteraceae</taxon>
        <taxon>Xanthomonas</taxon>
    </lineage>
</organism>
<reference evidence="1 2" key="1">
    <citation type="submission" date="2023-01" db="EMBL/GenBank/DDBJ databases">
        <title>Xanthomonas hawaiianensis sp. nov. isolated from Araceae family in Hawaii.</title>
        <authorList>
            <person name="Chunag S.-C."/>
            <person name="Dobhal S."/>
            <person name="Alvarez A."/>
            <person name="Arif M."/>
        </authorList>
    </citation>
    <scope>NUCLEOTIDE SEQUENCE [LARGE SCALE GENOMIC DNA]</scope>
    <source>
        <strain evidence="1 2">A2111</strain>
    </source>
</reference>
<evidence type="ECO:0000313" key="1">
    <source>
        <dbReference type="EMBL" id="MDS9992763.1"/>
    </source>
</evidence>
<name>A0ABU2I556_9XANT</name>
<protein>
    <submittedName>
        <fullName evidence="1">Uncharacterized protein</fullName>
    </submittedName>
</protein>
<dbReference type="EMBL" id="JAQMHB010000001">
    <property type="protein sequence ID" value="MDS9992763.1"/>
    <property type="molecule type" value="Genomic_DNA"/>
</dbReference>